<comment type="caution">
    <text evidence="1">The sequence shown here is derived from an EMBL/GenBank/DDBJ whole genome shotgun (WGS) entry which is preliminary data.</text>
</comment>
<sequence length="158" mass="17030">MVMELEHPSPKSRVLRGGGTMHDGAKAEVFLDQAIGPIRSGIRDEAPQQLSDLSVGLGFKVSDCQAPLRDGPCDQSACVELEEEKQVVSKLKKSHPSSYRGDHREEHLVDCTEVFYVFGQGFCTNDVEIGGHGISLAETSLRSEGGCVSPVNANFVAD</sequence>
<protein>
    <submittedName>
        <fullName evidence="1">Uncharacterized protein</fullName>
    </submittedName>
</protein>
<reference evidence="1 2" key="1">
    <citation type="journal article" date="2022" name="Hortic Res">
        <title>A haplotype resolved chromosomal level avocado genome allows analysis of novel avocado genes.</title>
        <authorList>
            <person name="Nath O."/>
            <person name="Fletcher S.J."/>
            <person name="Hayward A."/>
            <person name="Shaw L.M."/>
            <person name="Masouleh A.K."/>
            <person name="Furtado A."/>
            <person name="Henry R.J."/>
            <person name="Mitter N."/>
        </authorList>
    </citation>
    <scope>NUCLEOTIDE SEQUENCE [LARGE SCALE GENOMIC DNA]</scope>
    <source>
        <strain evidence="2">cv. Hass</strain>
    </source>
</reference>
<name>A0ACC2KFA6_PERAE</name>
<keyword evidence="2" id="KW-1185">Reference proteome</keyword>
<gene>
    <name evidence="1" type="ORF">MRB53_028174</name>
</gene>
<proteinExistence type="predicted"/>
<dbReference type="EMBL" id="CM056817">
    <property type="protein sequence ID" value="KAJ8619645.1"/>
    <property type="molecule type" value="Genomic_DNA"/>
</dbReference>
<evidence type="ECO:0000313" key="2">
    <source>
        <dbReference type="Proteomes" id="UP001234297"/>
    </source>
</evidence>
<accession>A0ACC2KFA6</accession>
<evidence type="ECO:0000313" key="1">
    <source>
        <dbReference type="EMBL" id="KAJ8619645.1"/>
    </source>
</evidence>
<dbReference type="Proteomes" id="UP001234297">
    <property type="component" value="Chromosome 9"/>
</dbReference>
<organism evidence="1 2">
    <name type="scientific">Persea americana</name>
    <name type="common">Avocado</name>
    <dbReference type="NCBI Taxonomy" id="3435"/>
    <lineage>
        <taxon>Eukaryota</taxon>
        <taxon>Viridiplantae</taxon>
        <taxon>Streptophyta</taxon>
        <taxon>Embryophyta</taxon>
        <taxon>Tracheophyta</taxon>
        <taxon>Spermatophyta</taxon>
        <taxon>Magnoliopsida</taxon>
        <taxon>Magnoliidae</taxon>
        <taxon>Laurales</taxon>
        <taxon>Lauraceae</taxon>
        <taxon>Persea</taxon>
    </lineage>
</organism>